<feature type="transmembrane region" description="Helical" evidence="8">
    <location>
        <begin position="193"/>
        <end position="212"/>
    </location>
</feature>
<comment type="caution">
    <text evidence="10">The sequence shown here is derived from an EMBL/GenBank/DDBJ whole genome shotgun (WGS) entry which is preliminary data.</text>
</comment>
<evidence type="ECO:0000256" key="6">
    <source>
        <dbReference type="ARBA" id="ARBA00023136"/>
    </source>
</evidence>
<gene>
    <name evidence="10" type="ORF">K8V16_07580</name>
</gene>
<keyword evidence="5 8" id="KW-1133">Transmembrane helix</keyword>
<dbReference type="EMBL" id="DYZL01000162">
    <property type="protein sequence ID" value="HJH43643.1"/>
    <property type="molecule type" value="Genomic_DNA"/>
</dbReference>
<evidence type="ECO:0000313" key="10">
    <source>
        <dbReference type="EMBL" id="HJH43643.1"/>
    </source>
</evidence>
<dbReference type="RefSeq" id="WP_239938992.1">
    <property type="nucleotide sequence ID" value="NZ_PPEL01000111.1"/>
</dbReference>
<dbReference type="GO" id="GO:0005886">
    <property type="term" value="C:plasma membrane"/>
    <property type="evidence" value="ECO:0007669"/>
    <property type="project" value="UniProtKB-SubCell"/>
</dbReference>
<feature type="transmembrane region" description="Helical" evidence="8">
    <location>
        <begin position="135"/>
        <end position="156"/>
    </location>
</feature>
<evidence type="ECO:0000256" key="7">
    <source>
        <dbReference type="SAM" id="MobiDB-lite"/>
    </source>
</evidence>
<dbReference type="Pfam" id="PF03458">
    <property type="entry name" value="Gly_transporter"/>
    <property type="match status" value="2"/>
</dbReference>
<feature type="region of interest" description="Disordered" evidence="7">
    <location>
        <begin position="293"/>
        <end position="338"/>
    </location>
</feature>
<proteinExistence type="inferred from homology"/>
<evidence type="ECO:0000256" key="4">
    <source>
        <dbReference type="ARBA" id="ARBA00022692"/>
    </source>
</evidence>
<keyword evidence="6 8" id="KW-0472">Membrane</keyword>
<feature type="compositionally biased region" description="Basic and acidic residues" evidence="7">
    <location>
        <begin position="310"/>
        <end position="322"/>
    </location>
</feature>
<comment type="similarity">
    <text evidence="2">Belongs to the UPF0126 family.</text>
</comment>
<feature type="transmembrane region" description="Helical" evidence="8">
    <location>
        <begin position="110"/>
        <end position="129"/>
    </location>
</feature>
<evidence type="ECO:0000259" key="9">
    <source>
        <dbReference type="Pfam" id="PF03458"/>
    </source>
</evidence>
<dbReference type="PANTHER" id="PTHR30506">
    <property type="entry name" value="INNER MEMBRANE PROTEIN"/>
    <property type="match status" value="1"/>
</dbReference>
<accession>A0A9D2VL21</accession>
<evidence type="ECO:0000256" key="5">
    <source>
        <dbReference type="ARBA" id="ARBA00022989"/>
    </source>
</evidence>
<feature type="domain" description="Glycine transporter" evidence="9">
    <location>
        <begin position="111"/>
        <end position="184"/>
    </location>
</feature>
<evidence type="ECO:0000256" key="8">
    <source>
        <dbReference type="SAM" id="Phobius"/>
    </source>
</evidence>
<evidence type="ECO:0000256" key="2">
    <source>
        <dbReference type="ARBA" id="ARBA00008193"/>
    </source>
</evidence>
<feature type="transmembrane region" description="Helical" evidence="8">
    <location>
        <begin position="78"/>
        <end position="98"/>
    </location>
</feature>
<evidence type="ECO:0000256" key="3">
    <source>
        <dbReference type="ARBA" id="ARBA00022475"/>
    </source>
</evidence>
<keyword evidence="4 8" id="KW-0812">Transmembrane</keyword>
<dbReference type="InterPro" id="IPR005115">
    <property type="entry name" value="Gly_transporter"/>
</dbReference>
<reference evidence="10" key="2">
    <citation type="submission" date="2021-09" db="EMBL/GenBank/DDBJ databases">
        <authorList>
            <person name="Gilroy R."/>
        </authorList>
    </citation>
    <scope>NUCLEOTIDE SEQUENCE</scope>
    <source>
        <strain evidence="10">USAMLcec12-2067</strain>
    </source>
</reference>
<evidence type="ECO:0000313" key="11">
    <source>
        <dbReference type="Proteomes" id="UP000789325"/>
    </source>
</evidence>
<dbReference type="AlphaFoldDB" id="A0A9D2VL21"/>
<feature type="domain" description="Glycine transporter" evidence="9">
    <location>
        <begin position="26"/>
        <end position="98"/>
    </location>
</feature>
<feature type="transmembrane region" description="Helical" evidence="8">
    <location>
        <begin position="49"/>
        <end position="66"/>
    </location>
</feature>
<comment type="subcellular location">
    <subcellularLocation>
        <location evidence="1">Cell membrane</location>
        <topology evidence="1">Multi-pass membrane protein</topology>
    </subcellularLocation>
</comment>
<feature type="transmembrane region" description="Helical" evidence="8">
    <location>
        <begin position="168"/>
        <end position="187"/>
    </location>
</feature>
<sequence>MDVTGLIDALFAHDVQGQALSVPWSIDYFSVVVGALTGALFACDRKLDIIGTVVLGLLTGYGGGIIRDMLLQDRGVYFTSHPDLIVICIAICVFVFYFRGLFRHLDATVFFADALSVGLFALAGASKAFACGEGFVLSVILGGITAVGGGAIRDICVGETPGIFQQSNFYAVAGLGGSFAFVALAYAGCPLPIAGVACVFAVTFLRYWSVYFDWKTASEADLTPHVARGVGKVLRVAEGVFLHGGDATARQRRLPRLLRRHATSGRARGEGRARDRADAALESEGFDACSRADGAAARSGAGSPDASRACGDRVREEVVRDDGDADVDSASCRDSSRD</sequence>
<reference evidence="10" key="1">
    <citation type="journal article" date="2021" name="PeerJ">
        <title>Extensive microbial diversity within the chicken gut microbiome revealed by metagenomics and culture.</title>
        <authorList>
            <person name="Gilroy R."/>
            <person name="Ravi A."/>
            <person name="Getino M."/>
            <person name="Pursley I."/>
            <person name="Horton D.L."/>
            <person name="Alikhan N.F."/>
            <person name="Baker D."/>
            <person name="Gharbi K."/>
            <person name="Hall N."/>
            <person name="Watson M."/>
            <person name="Adriaenssens E.M."/>
            <person name="Foster-Nyarko E."/>
            <person name="Jarju S."/>
            <person name="Secka A."/>
            <person name="Antonio M."/>
            <person name="Oren A."/>
            <person name="Chaudhuri R.R."/>
            <person name="La Ragione R."/>
            <person name="Hildebrand F."/>
            <person name="Pallen M.J."/>
        </authorList>
    </citation>
    <scope>NUCLEOTIDE SEQUENCE</scope>
    <source>
        <strain evidence="10">USAMLcec12-2067</strain>
    </source>
</reference>
<dbReference type="PANTHER" id="PTHR30506:SF3">
    <property type="entry name" value="UPF0126 INNER MEMBRANE PROTEIN YADS-RELATED"/>
    <property type="match status" value="1"/>
</dbReference>
<protein>
    <submittedName>
        <fullName evidence="10">TRIC cation channel family protein</fullName>
    </submittedName>
</protein>
<feature type="compositionally biased region" description="Low complexity" evidence="7">
    <location>
        <begin position="293"/>
        <end position="309"/>
    </location>
</feature>
<feature type="transmembrane region" description="Helical" evidence="8">
    <location>
        <begin position="20"/>
        <end position="42"/>
    </location>
</feature>
<name>A0A9D2VL21_9ACTN</name>
<organism evidence="10 11">
    <name type="scientific">Rubneribacter badeniensis</name>
    <dbReference type="NCBI Taxonomy" id="2070688"/>
    <lineage>
        <taxon>Bacteria</taxon>
        <taxon>Bacillati</taxon>
        <taxon>Actinomycetota</taxon>
        <taxon>Coriobacteriia</taxon>
        <taxon>Eggerthellales</taxon>
        <taxon>Eggerthellaceae</taxon>
        <taxon>Rubneribacter</taxon>
    </lineage>
</organism>
<evidence type="ECO:0000256" key="1">
    <source>
        <dbReference type="ARBA" id="ARBA00004651"/>
    </source>
</evidence>
<keyword evidence="3" id="KW-1003">Cell membrane</keyword>
<dbReference type="Proteomes" id="UP000789325">
    <property type="component" value="Unassembled WGS sequence"/>
</dbReference>